<comment type="caution">
    <text evidence="1">The sequence shown here is derived from an EMBL/GenBank/DDBJ whole genome shotgun (WGS) entry which is preliminary data.</text>
</comment>
<dbReference type="InterPro" id="IPR050546">
    <property type="entry name" value="Glycosyl_Hydrlase_16"/>
</dbReference>
<evidence type="ECO:0000313" key="1">
    <source>
        <dbReference type="EMBL" id="RMX88849.1"/>
    </source>
</evidence>
<dbReference type="VEuPathDB" id="FungiDB:BTJ68_00192"/>
<dbReference type="EMBL" id="QWIJ01000052">
    <property type="protein sequence ID" value="RMX88849.1"/>
    <property type="molecule type" value="Genomic_DNA"/>
</dbReference>
<dbReference type="Proteomes" id="UP000281245">
    <property type="component" value="Unassembled WGS sequence"/>
</dbReference>
<dbReference type="OrthoDB" id="192832at2759"/>
<dbReference type="PANTHER" id="PTHR10963:SF24">
    <property type="entry name" value="GLYCOSIDASE C21B10.07-RELATED"/>
    <property type="match status" value="1"/>
</dbReference>
<dbReference type="GO" id="GO:0009251">
    <property type="term" value="P:glucan catabolic process"/>
    <property type="evidence" value="ECO:0007669"/>
    <property type="project" value="TreeGrafter"/>
</dbReference>
<accession>A0A3M6XDR1</accession>
<reference evidence="1 2" key="1">
    <citation type="journal article" date="2018" name="BMC Genomics">
        <title>Genomic evidence for intraspecific hybridization in a clonal and extremely halotolerant yeast.</title>
        <authorList>
            <person name="Gostincar C."/>
            <person name="Stajich J.E."/>
            <person name="Zupancic J."/>
            <person name="Zalar P."/>
            <person name="Gunde-Cimerman N."/>
        </authorList>
    </citation>
    <scope>NUCLEOTIDE SEQUENCE [LARGE SCALE GENOMIC DNA]</scope>
    <source>
        <strain evidence="1 2">EXF-6656</strain>
    </source>
</reference>
<name>A0A3M6XDR1_HORWE</name>
<dbReference type="Pfam" id="PF26113">
    <property type="entry name" value="GH16_XgeA"/>
    <property type="match status" value="1"/>
</dbReference>
<dbReference type="PANTHER" id="PTHR10963">
    <property type="entry name" value="GLYCOSYL HYDROLASE-RELATED"/>
    <property type="match status" value="1"/>
</dbReference>
<organism evidence="1 2">
    <name type="scientific">Hortaea werneckii</name>
    <name type="common">Black yeast</name>
    <name type="synonym">Cladosporium werneckii</name>
    <dbReference type="NCBI Taxonomy" id="91943"/>
    <lineage>
        <taxon>Eukaryota</taxon>
        <taxon>Fungi</taxon>
        <taxon>Dikarya</taxon>
        <taxon>Ascomycota</taxon>
        <taxon>Pezizomycotina</taxon>
        <taxon>Dothideomycetes</taxon>
        <taxon>Dothideomycetidae</taxon>
        <taxon>Mycosphaerellales</taxon>
        <taxon>Teratosphaeriaceae</taxon>
        <taxon>Hortaea</taxon>
    </lineage>
</organism>
<evidence type="ECO:0000313" key="2">
    <source>
        <dbReference type="Proteomes" id="UP000281245"/>
    </source>
</evidence>
<protein>
    <submittedName>
        <fullName evidence="1">Uncharacterized protein</fullName>
    </submittedName>
</protein>
<dbReference type="Gene3D" id="2.60.120.200">
    <property type="match status" value="1"/>
</dbReference>
<dbReference type="InterPro" id="IPR013320">
    <property type="entry name" value="ConA-like_dom_sf"/>
</dbReference>
<sequence>MALHSSSLWLDIVFFEDLYRWTIRVGLDSLGHISLQHKATFTCLHRLLILLVRISIATHSTNSARIAIALSTSNNSISLVTLNIANQPRSSVKMLSTKNFVATLSVASLAAQSFAAPTPAAAPQYSLVADVPGDNFFDAWTAYSDDDPTHGFVNYQTMQDAADQALAAYTYDPTTQSNHAYIGVDRKNHAPNGRNSVRLISRQKFDIGTLAVLDMVHAPTGPGTWGAYWFLGSGSQWPHAGEIDVFEQVHDTPHAATTLHTSPGCSVDNSSSLFQNTLKETDCNAGEAAMGCSTDAYTGAQTAQRNLATAGDAFNQQGGGVYVMSWTHSGISVWMFGRDSLPSDLAAGKPNPSSWTDKPLAVFGGQGCDFNEAFVAQNAIINITLCGDWAGKVWESSGMAEKTGADTCEDFVANNPEAFTEAYFQIASFKVYSSSSGN</sequence>
<dbReference type="AlphaFoldDB" id="A0A3M6XDR1"/>
<dbReference type="SUPFAM" id="SSF49899">
    <property type="entry name" value="Concanavalin A-like lectins/glucanases"/>
    <property type="match status" value="1"/>
</dbReference>
<gene>
    <name evidence="1" type="ORF">D0869_01342</name>
</gene>
<proteinExistence type="predicted"/>